<gene>
    <name evidence="1" type="ORF">PENTCL1PPCAC_12019</name>
</gene>
<dbReference type="Proteomes" id="UP001432027">
    <property type="component" value="Unassembled WGS sequence"/>
</dbReference>
<sequence length="179" mass="19761">GEWSFSESVAKNIACLPAGTHTYTPCSGNIPRLGNALILDNAYGYIEGYTWNYAKTTSGAPFSEIPSCKHEGWTNNGGRMADPITEMWCRPNWNTKYPKCGQITLAEGAQCTEKGYICPSGSLPYLACLIENLWSFTGGKIVYELGSQWKVEYSTGTWSFEEKFAFNVSCRTIATQTSV</sequence>
<evidence type="ECO:0000313" key="2">
    <source>
        <dbReference type="Proteomes" id="UP001432027"/>
    </source>
</evidence>
<feature type="non-terminal residue" evidence="1">
    <location>
        <position position="1"/>
    </location>
</feature>
<protein>
    <recommendedName>
        <fullName evidence="3">Sushi domain-containing protein</fullName>
    </recommendedName>
</protein>
<proteinExistence type="predicted"/>
<feature type="non-terminal residue" evidence="1">
    <location>
        <position position="179"/>
    </location>
</feature>
<dbReference type="AlphaFoldDB" id="A0AAV5TAZ3"/>
<evidence type="ECO:0000313" key="1">
    <source>
        <dbReference type="EMBL" id="GMS89844.1"/>
    </source>
</evidence>
<comment type="caution">
    <text evidence="1">The sequence shown here is derived from an EMBL/GenBank/DDBJ whole genome shotgun (WGS) entry which is preliminary data.</text>
</comment>
<accession>A0AAV5TAZ3</accession>
<keyword evidence="2" id="KW-1185">Reference proteome</keyword>
<reference evidence="1" key="1">
    <citation type="submission" date="2023-10" db="EMBL/GenBank/DDBJ databases">
        <title>Genome assembly of Pristionchus species.</title>
        <authorList>
            <person name="Yoshida K."/>
            <person name="Sommer R.J."/>
        </authorList>
    </citation>
    <scope>NUCLEOTIDE SEQUENCE</scope>
    <source>
        <strain evidence="1">RS0144</strain>
    </source>
</reference>
<organism evidence="1 2">
    <name type="scientific">Pristionchus entomophagus</name>
    <dbReference type="NCBI Taxonomy" id="358040"/>
    <lineage>
        <taxon>Eukaryota</taxon>
        <taxon>Metazoa</taxon>
        <taxon>Ecdysozoa</taxon>
        <taxon>Nematoda</taxon>
        <taxon>Chromadorea</taxon>
        <taxon>Rhabditida</taxon>
        <taxon>Rhabditina</taxon>
        <taxon>Diplogasteromorpha</taxon>
        <taxon>Diplogasteroidea</taxon>
        <taxon>Neodiplogasteridae</taxon>
        <taxon>Pristionchus</taxon>
    </lineage>
</organism>
<dbReference type="EMBL" id="BTSX01000003">
    <property type="protein sequence ID" value="GMS89844.1"/>
    <property type="molecule type" value="Genomic_DNA"/>
</dbReference>
<name>A0AAV5TAZ3_9BILA</name>
<evidence type="ECO:0008006" key="3">
    <source>
        <dbReference type="Google" id="ProtNLM"/>
    </source>
</evidence>